<sequence>MAETVRLKPFFRPERDTDPRVGPERYVAGFEDMTGVPWGVSVPLAPHAVEATVLGGIAFSVAMAADGTLRVEADGRSDAANEAIAVARPAGQGAIDCVVESTLDPVFLDLDPETRQELETLRHRLRRALALVDGVLGEPDS</sequence>
<keyword evidence="2" id="KW-1185">Reference proteome</keyword>
<name>A0ABS1DH56_9PROT</name>
<dbReference type="EMBL" id="NRRL01000062">
    <property type="protein sequence ID" value="MBK1669810.1"/>
    <property type="molecule type" value="Genomic_DNA"/>
</dbReference>
<evidence type="ECO:0000313" key="1">
    <source>
        <dbReference type="EMBL" id="MBK1669810.1"/>
    </source>
</evidence>
<organism evidence="1 2">
    <name type="scientific">Rhodovibrio sodomensis</name>
    <dbReference type="NCBI Taxonomy" id="1088"/>
    <lineage>
        <taxon>Bacteria</taxon>
        <taxon>Pseudomonadati</taxon>
        <taxon>Pseudomonadota</taxon>
        <taxon>Alphaproteobacteria</taxon>
        <taxon>Rhodospirillales</taxon>
        <taxon>Rhodovibrionaceae</taxon>
        <taxon>Rhodovibrio</taxon>
    </lineage>
</organism>
<evidence type="ECO:0000313" key="2">
    <source>
        <dbReference type="Proteomes" id="UP001296873"/>
    </source>
</evidence>
<dbReference type="Proteomes" id="UP001296873">
    <property type="component" value="Unassembled WGS sequence"/>
</dbReference>
<accession>A0ABS1DH56</accession>
<reference evidence="1 2" key="1">
    <citation type="journal article" date="2020" name="Microorganisms">
        <title>Osmotic Adaptation and Compatible Solute Biosynthesis of Phototrophic Bacteria as Revealed from Genome Analyses.</title>
        <authorList>
            <person name="Imhoff J.F."/>
            <person name="Rahn T."/>
            <person name="Kunzel S."/>
            <person name="Keller A."/>
            <person name="Neulinger S.C."/>
        </authorList>
    </citation>
    <scope>NUCLEOTIDE SEQUENCE [LARGE SCALE GENOMIC DNA]</scope>
    <source>
        <strain evidence="1 2">DSM 9895</strain>
    </source>
</reference>
<protein>
    <submittedName>
        <fullName evidence="1">Uncharacterized protein</fullName>
    </submittedName>
</protein>
<comment type="caution">
    <text evidence="1">The sequence shown here is derived from an EMBL/GenBank/DDBJ whole genome shotgun (WGS) entry which is preliminary data.</text>
</comment>
<gene>
    <name evidence="1" type="ORF">CKO28_17375</name>
</gene>
<dbReference type="RefSeq" id="WP_200342152.1">
    <property type="nucleotide sequence ID" value="NZ_NRRL01000062.1"/>
</dbReference>
<proteinExistence type="predicted"/>